<dbReference type="InterPro" id="IPR010035">
    <property type="entry name" value="Thi_S"/>
</dbReference>
<dbReference type="AlphaFoldDB" id="A0AAN1XUF0"/>
<reference evidence="1 2" key="1">
    <citation type="journal article" date="2022" name="ISME Commun">
        <title>Vulcanimicrobium alpinus gen. nov. sp. nov., the first cultivated representative of the candidate phylum 'Eremiobacterota', is a metabolically versatile aerobic anoxygenic phototroph.</title>
        <authorList>
            <person name="Yabe S."/>
            <person name="Muto K."/>
            <person name="Abe K."/>
            <person name="Yokota A."/>
            <person name="Staudigel H."/>
            <person name="Tebo B.M."/>
        </authorList>
    </citation>
    <scope>NUCLEOTIDE SEQUENCE [LARGE SCALE GENOMIC DNA]</scope>
    <source>
        <strain evidence="1 2">WC8-2</strain>
    </source>
</reference>
<dbReference type="NCBIfam" id="TIGR01683">
    <property type="entry name" value="thiS"/>
    <property type="match status" value="1"/>
</dbReference>
<proteinExistence type="predicted"/>
<organism evidence="1 2">
    <name type="scientific">Vulcanimicrobium alpinum</name>
    <dbReference type="NCBI Taxonomy" id="3016050"/>
    <lineage>
        <taxon>Bacteria</taxon>
        <taxon>Bacillati</taxon>
        <taxon>Vulcanimicrobiota</taxon>
        <taxon>Vulcanimicrobiia</taxon>
        <taxon>Vulcanimicrobiales</taxon>
        <taxon>Vulcanimicrobiaceae</taxon>
        <taxon>Vulcanimicrobium</taxon>
    </lineage>
</organism>
<dbReference type="InterPro" id="IPR012675">
    <property type="entry name" value="Beta-grasp_dom_sf"/>
</dbReference>
<protein>
    <submittedName>
        <fullName evidence="1">Thiamine biosynthesis protein ThiS</fullName>
    </submittedName>
</protein>
<accession>A0AAN1XUF0</accession>
<dbReference type="CDD" id="cd00565">
    <property type="entry name" value="Ubl_ThiS"/>
    <property type="match status" value="1"/>
</dbReference>
<dbReference type="EMBL" id="AP025523">
    <property type="protein sequence ID" value="BDE05701.1"/>
    <property type="molecule type" value="Genomic_DNA"/>
</dbReference>
<dbReference type="SUPFAM" id="SSF54285">
    <property type="entry name" value="MoaD/ThiS"/>
    <property type="match status" value="1"/>
</dbReference>
<dbReference type="PANTHER" id="PTHR34472">
    <property type="entry name" value="SULFUR CARRIER PROTEIN THIS"/>
    <property type="match status" value="1"/>
</dbReference>
<name>A0AAN1XUF0_UNVUL</name>
<dbReference type="InterPro" id="IPR016155">
    <property type="entry name" value="Mopterin_synth/thiamin_S_b"/>
</dbReference>
<dbReference type="Gene3D" id="3.10.20.30">
    <property type="match status" value="1"/>
</dbReference>
<dbReference type="Pfam" id="PF02597">
    <property type="entry name" value="ThiS"/>
    <property type="match status" value="1"/>
</dbReference>
<evidence type="ECO:0000313" key="2">
    <source>
        <dbReference type="Proteomes" id="UP001317532"/>
    </source>
</evidence>
<dbReference type="Proteomes" id="UP001317532">
    <property type="component" value="Chromosome"/>
</dbReference>
<dbReference type="InterPro" id="IPR003749">
    <property type="entry name" value="ThiS/MoaD-like"/>
</dbReference>
<dbReference type="KEGG" id="vab:WPS_09770"/>
<evidence type="ECO:0000313" key="1">
    <source>
        <dbReference type="EMBL" id="BDE05701.1"/>
    </source>
</evidence>
<dbReference type="RefSeq" id="WP_317996727.1">
    <property type="nucleotide sequence ID" value="NZ_AP025523.1"/>
</dbReference>
<sequence length="66" mass="6960">MTVSINGESREVADGATLASLLDMLGVRRDGTAVALNDDVVPRARHDDTRVRDGDRLEIIVAVAGG</sequence>
<keyword evidence="2" id="KW-1185">Reference proteome</keyword>
<gene>
    <name evidence="1" type="ORF">WPS_09770</name>
</gene>
<dbReference type="PANTHER" id="PTHR34472:SF1">
    <property type="entry name" value="SULFUR CARRIER PROTEIN THIS"/>
    <property type="match status" value="1"/>
</dbReference>